<name>Q3SLV1_THIDA</name>
<dbReference type="KEGG" id="tbd:Tbd_0349"/>
<evidence type="ECO:0000313" key="1">
    <source>
        <dbReference type="EMBL" id="AAZ96302.1"/>
    </source>
</evidence>
<evidence type="ECO:0000313" key="2">
    <source>
        <dbReference type="Proteomes" id="UP000008291"/>
    </source>
</evidence>
<sequence>MRHLLSDLSPPVYLSLKQFAHLSGGQHDKKILDARTGAHPLECLGIKLAHFFLGAPFGAGADGSTGKSQAVHVGLYVFLSPSWRVLAASLSALYL</sequence>
<dbReference type="EMBL" id="CP000116">
    <property type="protein sequence ID" value="AAZ96302.1"/>
    <property type="molecule type" value="Genomic_DNA"/>
</dbReference>
<organism evidence="1 2">
    <name type="scientific">Thiobacillus denitrificans (strain ATCC 25259 / T1)</name>
    <dbReference type="NCBI Taxonomy" id="292415"/>
    <lineage>
        <taxon>Bacteria</taxon>
        <taxon>Pseudomonadati</taxon>
        <taxon>Pseudomonadota</taxon>
        <taxon>Betaproteobacteria</taxon>
        <taxon>Nitrosomonadales</taxon>
        <taxon>Thiobacillaceae</taxon>
        <taxon>Thiobacillus</taxon>
    </lineage>
</organism>
<dbReference type="Proteomes" id="UP000008291">
    <property type="component" value="Chromosome"/>
</dbReference>
<accession>Q3SLV1</accession>
<dbReference type="HOGENOM" id="CLU_2371839_0_0_4"/>
<dbReference type="AlphaFoldDB" id="Q3SLV1"/>
<dbReference type="STRING" id="292415.Tbd_0349"/>
<protein>
    <submittedName>
        <fullName evidence="1">Uncharacterized protein</fullName>
    </submittedName>
</protein>
<reference evidence="1 2" key="1">
    <citation type="journal article" date="2006" name="J. Bacteriol.">
        <title>The genome sequence of the obligately chemolithoautotrophic, facultatively anaerobic bacterium Thiobacillus denitrificans.</title>
        <authorList>
            <person name="Beller H.R."/>
            <person name="Chain P.S."/>
            <person name="Letain T.E."/>
            <person name="Chakicherla A."/>
            <person name="Larimer F.W."/>
            <person name="Richardson P.M."/>
            <person name="Coleman M.A."/>
            <person name="Wood A.P."/>
            <person name="Kelly D.P."/>
        </authorList>
    </citation>
    <scope>NUCLEOTIDE SEQUENCE [LARGE SCALE GENOMIC DNA]</scope>
    <source>
        <strain evidence="1 2">ATCC 25259</strain>
    </source>
</reference>
<gene>
    <name evidence="1" type="ordered locus">Tbd_0349</name>
</gene>
<proteinExistence type="predicted"/>
<keyword evidence="2" id="KW-1185">Reference proteome</keyword>